<evidence type="ECO:0000313" key="5">
    <source>
        <dbReference type="Proteomes" id="UP000197138"/>
    </source>
</evidence>
<dbReference type="PANTHER" id="PTHR33227:SF18">
    <property type="entry name" value="STIGMA-SPECIFIC STIG1-LIKE PROTEIN 3"/>
    <property type="match status" value="1"/>
</dbReference>
<evidence type="ECO:0000256" key="3">
    <source>
        <dbReference type="SAM" id="SignalP"/>
    </source>
</evidence>
<sequence length="161" mass="17580">MTSLLKISILVIAMTMALAITITMKAVPEVKTKPRIDHRPPGDELNKPDAQVLMPSKRVSRFLAGNTVVGTNPRAAPQAADHCKDDNTICNILGGKCCHNKCMDLSLDKNNCGTCKKKCKFTHTCCRGECVMLAFHKSHCGKCNNPCPKGQYCVYGMCSYA</sequence>
<keyword evidence="6" id="KW-1185">Reference proteome</keyword>
<dbReference type="RefSeq" id="XP_031406580.1">
    <property type="nucleotide sequence ID" value="XM_031550720.1"/>
</dbReference>
<evidence type="ECO:0000256" key="1">
    <source>
        <dbReference type="ARBA" id="ARBA00006010"/>
    </source>
</evidence>
<feature type="chain" id="PRO_5044569169" evidence="3">
    <location>
        <begin position="20"/>
        <end position="161"/>
    </location>
</feature>
<dbReference type="AlphaFoldDB" id="A0A218XKV2"/>
<evidence type="ECO:0000313" key="6">
    <source>
        <dbReference type="Proteomes" id="UP000515151"/>
    </source>
</evidence>
<reference evidence="6" key="3">
    <citation type="journal article" date="2020" name="Plant Biotechnol. J.">
        <title>The pomegranate (Punica granatum L.) draft genome dissects genetic divergence between soft- and hard-seeded cultivars.</title>
        <authorList>
            <person name="Luo X."/>
            <person name="Li H."/>
            <person name="Wu Z."/>
            <person name="Yao W."/>
            <person name="Zhao P."/>
            <person name="Cao D."/>
            <person name="Yu H."/>
            <person name="Li K."/>
            <person name="Poudel K."/>
            <person name="Zhao D."/>
            <person name="Zhang F."/>
            <person name="Xia X."/>
            <person name="Chen L."/>
            <person name="Wang Q."/>
            <person name="Jing D."/>
            <person name="Cao S."/>
        </authorList>
    </citation>
    <scope>NUCLEOTIDE SEQUENCE [LARGE SCALE GENOMIC DNA]</scope>
</reference>
<reference evidence="5" key="1">
    <citation type="journal article" date="2017" name="Plant J.">
        <title>The pomegranate (Punica granatum L.) genome and the genomics of punicalagin biosynthesis.</title>
        <authorList>
            <person name="Qin G."/>
            <person name="Xu C."/>
            <person name="Ming R."/>
            <person name="Tang H."/>
            <person name="Guyot R."/>
            <person name="Kramer E.M."/>
            <person name="Hu Y."/>
            <person name="Yi X."/>
            <person name="Qi Y."/>
            <person name="Xu X."/>
            <person name="Gao Z."/>
            <person name="Pan H."/>
            <person name="Jian J."/>
            <person name="Tian Y."/>
            <person name="Yue Z."/>
            <person name="Xu Y."/>
        </authorList>
    </citation>
    <scope>NUCLEOTIDE SEQUENCE [LARGE SCALE GENOMIC DNA]</scope>
    <source>
        <strain evidence="5">cv. Dabenzi</strain>
    </source>
</reference>
<feature type="signal peptide" evidence="3">
    <location>
        <begin position="1"/>
        <end position="19"/>
    </location>
</feature>
<dbReference type="OrthoDB" id="1841769at2759"/>
<gene>
    <name evidence="7" type="primary">LOC116215129</name>
    <name evidence="4" type="ORF">CDL15_Pgr012125</name>
</gene>
<accession>A0A218XKV2</accession>
<evidence type="ECO:0000256" key="2">
    <source>
        <dbReference type="ARBA" id="ARBA00022729"/>
    </source>
</evidence>
<evidence type="ECO:0000313" key="4">
    <source>
        <dbReference type="EMBL" id="OWM85875.1"/>
    </source>
</evidence>
<comment type="similarity">
    <text evidence="1">Belongs to the STIG1 family.</text>
</comment>
<proteinExistence type="inferred from homology"/>
<evidence type="ECO:0000313" key="7">
    <source>
        <dbReference type="RefSeq" id="XP_031406580.1"/>
    </source>
</evidence>
<keyword evidence="2 3" id="KW-0732">Signal</keyword>
<name>A0A218XKV2_PUNGR</name>
<dbReference type="Pfam" id="PF04885">
    <property type="entry name" value="Stig1"/>
    <property type="match status" value="1"/>
</dbReference>
<dbReference type="InterPro" id="IPR006969">
    <property type="entry name" value="Stig-like"/>
</dbReference>
<dbReference type="GeneID" id="116215129"/>
<reference evidence="7" key="4">
    <citation type="submission" date="2025-04" db="UniProtKB">
        <authorList>
            <consortium name="RefSeq"/>
        </authorList>
    </citation>
    <scope>IDENTIFICATION</scope>
    <source>
        <tissue evidence="7">Leaf</tissue>
    </source>
</reference>
<dbReference type="PANTHER" id="PTHR33227">
    <property type="entry name" value="STIGMA-SPECIFIC STIG1-LIKE PROTEIN 3"/>
    <property type="match status" value="1"/>
</dbReference>
<dbReference type="Proteomes" id="UP000515151">
    <property type="component" value="Chromosome 7"/>
</dbReference>
<dbReference type="Proteomes" id="UP000197138">
    <property type="component" value="Unassembled WGS sequence"/>
</dbReference>
<protein>
    <submittedName>
        <fullName evidence="7">Stigma-specific STIG1-like protein 3</fullName>
    </submittedName>
</protein>
<dbReference type="EMBL" id="MTKT01001111">
    <property type="protein sequence ID" value="OWM85875.1"/>
    <property type="molecule type" value="Genomic_DNA"/>
</dbReference>
<organism evidence="4 5">
    <name type="scientific">Punica granatum</name>
    <name type="common">Pomegranate</name>
    <dbReference type="NCBI Taxonomy" id="22663"/>
    <lineage>
        <taxon>Eukaryota</taxon>
        <taxon>Viridiplantae</taxon>
        <taxon>Streptophyta</taxon>
        <taxon>Embryophyta</taxon>
        <taxon>Tracheophyta</taxon>
        <taxon>Spermatophyta</taxon>
        <taxon>Magnoliopsida</taxon>
        <taxon>eudicotyledons</taxon>
        <taxon>Gunneridae</taxon>
        <taxon>Pentapetalae</taxon>
        <taxon>rosids</taxon>
        <taxon>malvids</taxon>
        <taxon>Myrtales</taxon>
        <taxon>Lythraceae</taxon>
        <taxon>Punica</taxon>
    </lineage>
</organism>
<reference evidence="4" key="2">
    <citation type="submission" date="2017-06" db="EMBL/GenBank/DDBJ databases">
        <title>The pomegranate genome and the genomics of punicalagin biosynthesis.</title>
        <authorList>
            <person name="Xu C."/>
        </authorList>
    </citation>
    <scope>NUCLEOTIDE SEQUENCE [LARGE SCALE GENOMIC DNA]</scope>
    <source>
        <tissue evidence="4">Fresh leaf</tissue>
    </source>
</reference>